<name>A0A518HU90_9BACT</name>
<keyword evidence="3" id="KW-1185">Reference proteome</keyword>
<dbReference type="PANTHER" id="PTHR12110:SF52">
    <property type="entry name" value="XYLOSE ISOMERASE"/>
    <property type="match status" value="1"/>
</dbReference>
<organism evidence="2 3">
    <name type="scientific">Stieleria neptunia</name>
    <dbReference type="NCBI Taxonomy" id="2527979"/>
    <lineage>
        <taxon>Bacteria</taxon>
        <taxon>Pseudomonadati</taxon>
        <taxon>Planctomycetota</taxon>
        <taxon>Planctomycetia</taxon>
        <taxon>Pirellulales</taxon>
        <taxon>Pirellulaceae</taxon>
        <taxon>Stieleria</taxon>
    </lineage>
</organism>
<dbReference type="Proteomes" id="UP000319004">
    <property type="component" value="Chromosome"/>
</dbReference>
<accession>A0A518HU90</accession>
<evidence type="ECO:0000313" key="2">
    <source>
        <dbReference type="EMBL" id="QDV44396.1"/>
    </source>
</evidence>
<sequence length="312" mass="33595">MLKNFSPKSLGINGRQSELIELALTYGFASMDIDMYEILRRSQRTTADDAAKFLKAAMGEGMGRLEQIGGFQLEINLDADDDAFTSQVGALHPLTELAADLEAKRAYINLPAATDRLPYHEYFTTQQNRLSQVADVLSAKGIQLGVGFNASKVLAESKEFDFVRNVEGLIAIVKAVANPNVGYIVDTWDWAVGDGGMDQLSEIPGSSIVAVRLGTLADDADPSKATRLDCVLPTVEGGLNHVNVVKHLIATGFEGPISPSASPTRYKGQTRENTVKEAQEAIDAICTAAGVEVKPLPMDLIEDIPYEPTPVA</sequence>
<dbReference type="OrthoDB" id="9782626at2"/>
<dbReference type="SUPFAM" id="SSF51658">
    <property type="entry name" value="Xylose isomerase-like"/>
    <property type="match status" value="1"/>
</dbReference>
<dbReference type="AlphaFoldDB" id="A0A518HU90"/>
<protein>
    <recommendedName>
        <fullName evidence="1">Xylose isomerase-like TIM barrel domain-containing protein</fullName>
    </recommendedName>
</protein>
<dbReference type="InterPro" id="IPR036237">
    <property type="entry name" value="Xyl_isomerase-like_sf"/>
</dbReference>
<evidence type="ECO:0000259" key="1">
    <source>
        <dbReference type="Pfam" id="PF01261"/>
    </source>
</evidence>
<dbReference type="PANTHER" id="PTHR12110">
    <property type="entry name" value="HYDROXYPYRUVATE ISOMERASE"/>
    <property type="match status" value="1"/>
</dbReference>
<dbReference type="KEGG" id="snep:Enr13x_42620"/>
<proteinExistence type="predicted"/>
<dbReference type="Gene3D" id="3.20.20.150">
    <property type="entry name" value="Divalent-metal-dependent TIM barrel enzymes"/>
    <property type="match status" value="1"/>
</dbReference>
<dbReference type="EMBL" id="CP037423">
    <property type="protein sequence ID" value="QDV44396.1"/>
    <property type="molecule type" value="Genomic_DNA"/>
</dbReference>
<dbReference type="RefSeq" id="WP_145388745.1">
    <property type="nucleotide sequence ID" value="NZ_CP037423.1"/>
</dbReference>
<reference evidence="2 3" key="1">
    <citation type="submission" date="2019-03" db="EMBL/GenBank/DDBJ databases">
        <title>Deep-cultivation of Planctomycetes and their phenomic and genomic characterization uncovers novel biology.</title>
        <authorList>
            <person name="Wiegand S."/>
            <person name="Jogler M."/>
            <person name="Boedeker C."/>
            <person name="Pinto D."/>
            <person name="Vollmers J."/>
            <person name="Rivas-Marin E."/>
            <person name="Kohn T."/>
            <person name="Peeters S.H."/>
            <person name="Heuer A."/>
            <person name="Rast P."/>
            <person name="Oberbeckmann S."/>
            <person name="Bunk B."/>
            <person name="Jeske O."/>
            <person name="Meyerdierks A."/>
            <person name="Storesund J.E."/>
            <person name="Kallscheuer N."/>
            <person name="Luecker S."/>
            <person name="Lage O.M."/>
            <person name="Pohl T."/>
            <person name="Merkel B.J."/>
            <person name="Hornburger P."/>
            <person name="Mueller R.-W."/>
            <person name="Bruemmer F."/>
            <person name="Labrenz M."/>
            <person name="Spormann A.M."/>
            <person name="Op den Camp H."/>
            <person name="Overmann J."/>
            <person name="Amann R."/>
            <person name="Jetten M.S.M."/>
            <person name="Mascher T."/>
            <person name="Medema M.H."/>
            <person name="Devos D.P."/>
            <person name="Kaster A.-K."/>
            <person name="Ovreas L."/>
            <person name="Rohde M."/>
            <person name="Galperin M.Y."/>
            <person name="Jogler C."/>
        </authorList>
    </citation>
    <scope>NUCLEOTIDE SEQUENCE [LARGE SCALE GENOMIC DNA]</scope>
    <source>
        <strain evidence="2 3">Enr13</strain>
    </source>
</reference>
<dbReference type="InterPro" id="IPR013022">
    <property type="entry name" value="Xyl_isomerase-like_TIM-brl"/>
</dbReference>
<evidence type="ECO:0000313" key="3">
    <source>
        <dbReference type="Proteomes" id="UP000319004"/>
    </source>
</evidence>
<dbReference type="InterPro" id="IPR050312">
    <property type="entry name" value="IolE/XylAMocC-like"/>
</dbReference>
<gene>
    <name evidence="2" type="ORF">Enr13x_42620</name>
</gene>
<dbReference type="Pfam" id="PF01261">
    <property type="entry name" value="AP_endonuc_2"/>
    <property type="match status" value="1"/>
</dbReference>
<feature type="domain" description="Xylose isomerase-like TIM barrel" evidence="1">
    <location>
        <begin position="21"/>
        <end position="282"/>
    </location>
</feature>